<reference evidence="3 4" key="1">
    <citation type="submission" date="2016-10" db="EMBL/GenBank/DDBJ databases">
        <authorList>
            <person name="de Groot N.N."/>
        </authorList>
    </citation>
    <scope>NUCLEOTIDE SEQUENCE [LARGE SCALE GENOMIC DNA]</scope>
    <source>
        <strain evidence="3 4">DSM 26515</strain>
    </source>
</reference>
<feature type="domain" description="DUF883" evidence="2">
    <location>
        <begin position="124"/>
        <end position="147"/>
    </location>
</feature>
<dbReference type="InterPro" id="IPR010279">
    <property type="entry name" value="YqjD/ElaB"/>
</dbReference>
<dbReference type="EMBL" id="FNYC01000002">
    <property type="protein sequence ID" value="SEI72643.1"/>
    <property type="molecule type" value="Genomic_DNA"/>
</dbReference>
<name>A0A1H6SXL2_9GAMM</name>
<protein>
    <submittedName>
        <fullName evidence="3">Membrane-anchored ribosome-binding protein, inhibits growth in stationary phase, ElaB/YqjD/DUF883 family</fullName>
    </submittedName>
</protein>
<dbReference type="AlphaFoldDB" id="A0A1H6SXL2"/>
<dbReference type="Gene3D" id="1.10.287.700">
    <property type="entry name" value="Helix hairpin bin"/>
    <property type="match status" value="1"/>
</dbReference>
<dbReference type="PANTHER" id="PTHR35893:SF3">
    <property type="entry name" value="INNER MEMBRANE PROTEIN"/>
    <property type="match status" value="1"/>
</dbReference>
<dbReference type="InterPro" id="IPR043605">
    <property type="entry name" value="DUF883_C"/>
</dbReference>
<evidence type="ECO:0000256" key="1">
    <source>
        <dbReference type="SAM" id="MobiDB-lite"/>
    </source>
</evidence>
<keyword evidence="4" id="KW-1185">Reference proteome</keyword>
<organism evidence="3 4">
    <name type="scientific">Frateuria terrea</name>
    <dbReference type="NCBI Taxonomy" id="529704"/>
    <lineage>
        <taxon>Bacteria</taxon>
        <taxon>Pseudomonadati</taxon>
        <taxon>Pseudomonadota</taxon>
        <taxon>Gammaproteobacteria</taxon>
        <taxon>Lysobacterales</taxon>
        <taxon>Rhodanobacteraceae</taxon>
        <taxon>Frateuria</taxon>
    </lineage>
</organism>
<gene>
    <name evidence="3" type="ORF">SAMN04487997_1599</name>
</gene>
<evidence type="ECO:0000313" key="4">
    <source>
        <dbReference type="Proteomes" id="UP000199420"/>
    </source>
</evidence>
<evidence type="ECO:0000259" key="2">
    <source>
        <dbReference type="Pfam" id="PF19029"/>
    </source>
</evidence>
<sequence>MTNPIHSSSTPRDSGLNPPVPNPAMADQHMTDSLETDTGTSSKAHTRIDQGADRVKQATSDAVARTKQAVNSTADKVEAGVYRATERTADVAHRANDKAAELADRSRELRDETMDKAEAWMAQAREYVREKPMQSIAIAAGAGWLLGRILRR</sequence>
<dbReference type="RefSeq" id="WP_425431862.1">
    <property type="nucleotide sequence ID" value="NZ_FNYC01000002.1"/>
</dbReference>
<proteinExistence type="predicted"/>
<dbReference type="Pfam" id="PF19029">
    <property type="entry name" value="DUF883_C"/>
    <property type="match status" value="1"/>
</dbReference>
<feature type="region of interest" description="Disordered" evidence="1">
    <location>
        <begin position="1"/>
        <end position="71"/>
    </location>
</feature>
<feature type="compositionally biased region" description="Polar residues" evidence="1">
    <location>
        <begin position="1"/>
        <end position="12"/>
    </location>
</feature>
<feature type="compositionally biased region" description="Basic and acidic residues" evidence="1">
    <location>
        <begin position="46"/>
        <end position="56"/>
    </location>
</feature>
<dbReference type="PANTHER" id="PTHR35893">
    <property type="entry name" value="INNER MEMBRANE PROTEIN-RELATED"/>
    <property type="match status" value="1"/>
</dbReference>
<dbReference type="GO" id="GO:0043022">
    <property type="term" value="F:ribosome binding"/>
    <property type="evidence" value="ECO:0007669"/>
    <property type="project" value="InterPro"/>
</dbReference>
<feature type="compositionally biased region" description="Polar residues" evidence="1">
    <location>
        <begin position="31"/>
        <end position="43"/>
    </location>
</feature>
<evidence type="ECO:0000313" key="3">
    <source>
        <dbReference type="EMBL" id="SEI72643.1"/>
    </source>
</evidence>
<dbReference type="STRING" id="529704.SAMN02927913_1514"/>
<accession>A0A1H6SXL2</accession>
<dbReference type="Proteomes" id="UP000199420">
    <property type="component" value="Unassembled WGS sequence"/>
</dbReference>